<dbReference type="GO" id="GO:0016757">
    <property type="term" value="F:glycosyltransferase activity"/>
    <property type="evidence" value="ECO:0007669"/>
    <property type="project" value="UniProtKB-UniRule"/>
</dbReference>
<dbReference type="EMBL" id="JAWDGP010005047">
    <property type="protein sequence ID" value="KAK3760027.1"/>
    <property type="molecule type" value="Genomic_DNA"/>
</dbReference>
<keyword evidence="5" id="KW-0812">Transmembrane</keyword>
<evidence type="ECO:0000256" key="2">
    <source>
        <dbReference type="ARBA" id="ARBA00007647"/>
    </source>
</evidence>
<dbReference type="InterPro" id="IPR008166">
    <property type="entry name" value="Glyco_transf_92"/>
</dbReference>
<proteinExistence type="inferred from homology"/>
<reference evidence="9" key="1">
    <citation type="journal article" date="2023" name="G3 (Bethesda)">
        <title>A reference genome for the long-term kleptoplast-retaining sea slug Elysia crispata morphotype clarki.</title>
        <authorList>
            <person name="Eastman K.E."/>
            <person name="Pendleton A.L."/>
            <person name="Shaikh M.A."/>
            <person name="Suttiyut T."/>
            <person name="Ogas R."/>
            <person name="Tomko P."/>
            <person name="Gavelis G."/>
            <person name="Widhalm J.R."/>
            <person name="Wisecaver J.H."/>
        </authorList>
    </citation>
    <scope>NUCLEOTIDE SEQUENCE</scope>
    <source>
        <strain evidence="9">ECLA1</strain>
    </source>
</reference>
<gene>
    <name evidence="9" type="ORF">RRG08_064700</name>
</gene>
<sequence>MRKRRKGLVVKLFLLLGLTLTCLYSLQVLRQYALPSQEKQGQGSSLDTAATNTTVTVQKPDEVTPTPVASLISATTCPGLTSPQPTQSLGFQPVKGSDSFVYSAHIQDDHIRVIALVRNRLRPQGHRLYCQIWHDDHQPDDPLTVVDAQVQLMHESHGRRYAAAFIKCPLLPKSQRRPAVVAVSVVSGHRCRAAGNKLPPLAVSSEPPADERLQSEFTVCVSPLNLRYSRAYQLVEMLEFNKMLGADNFVFYNYSTGPNVDQVLQKYVKSRDVNVLPWHVPVRVDTWPPGKQPSDVWYFGQLAALNDCLLRYKHRARYIVFSDLDEFIVPLKDSNWAELLSRLRVPSSDVARTHQIQRPAKEHRDIFIFQCTFFRKEWPQPLPKFETVNSRLKSSVLGFTQREREILPAGSRSKMIVNPRLVQEVGVHQVWEGEASLVVPPSLGLLHHYRSWETPKQKVNLVTSKDVAVKFGDRLAAKIQEAWTGLPGVALDIDIKTYGGTIS</sequence>
<dbReference type="PANTHER" id="PTHR21461">
    <property type="entry name" value="GLYCOSYLTRANSFERASE FAMILY 92 PROTEIN"/>
    <property type="match status" value="1"/>
</dbReference>
<keyword evidence="6" id="KW-1133">Transmembrane helix</keyword>
<accession>A0AAE0YZM7</accession>
<comment type="subcellular location">
    <subcellularLocation>
        <location evidence="1">Membrane</location>
        <topology evidence="1">Single-pass membrane protein</topology>
    </subcellularLocation>
</comment>
<dbReference type="GO" id="GO:0016020">
    <property type="term" value="C:membrane"/>
    <property type="evidence" value="ECO:0007669"/>
    <property type="project" value="UniProtKB-SubCell"/>
</dbReference>
<evidence type="ECO:0000256" key="1">
    <source>
        <dbReference type="ARBA" id="ARBA00004167"/>
    </source>
</evidence>
<evidence type="ECO:0000256" key="5">
    <source>
        <dbReference type="ARBA" id="ARBA00022692"/>
    </source>
</evidence>
<keyword evidence="7" id="KW-0472">Membrane</keyword>
<keyword evidence="3 8" id="KW-0328">Glycosyltransferase</keyword>
<evidence type="ECO:0000256" key="4">
    <source>
        <dbReference type="ARBA" id="ARBA00022679"/>
    </source>
</evidence>
<dbReference type="GO" id="GO:0005737">
    <property type="term" value="C:cytoplasm"/>
    <property type="evidence" value="ECO:0007669"/>
    <property type="project" value="TreeGrafter"/>
</dbReference>
<protein>
    <recommendedName>
        <fullName evidence="8">Glycosyltransferase family 92 protein</fullName>
        <ecNumber evidence="8">2.4.1.-</ecNumber>
    </recommendedName>
</protein>
<comment type="similarity">
    <text evidence="2 8">Belongs to the glycosyltransferase 92 family.</text>
</comment>
<evidence type="ECO:0000256" key="7">
    <source>
        <dbReference type="ARBA" id="ARBA00023136"/>
    </source>
</evidence>
<dbReference type="Pfam" id="PF01697">
    <property type="entry name" value="Glyco_transf_92"/>
    <property type="match status" value="1"/>
</dbReference>
<evidence type="ECO:0000256" key="6">
    <source>
        <dbReference type="ARBA" id="ARBA00022989"/>
    </source>
</evidence>
<keyword evidence="4 8" id="KW-0808">Transferase</keyword>
<comment type="caution">
    <text evidence="9">The sequence shown here is derived from an EMBL/GenBank/DDBJ whole genome shotgun (WGS) entry which is preliminary data.</text>
</comment>
<evidence type="ECO:0000313" key="9">
    <source>
        <dbReference type="EMBL" id="KAK3760027.1"/>
    </source>
</evidence>
<evidence type="ECO:0000313" key="10">
    <source>
        <dbReference type="Proteomes" id="UP001283361"/>
    </source>
</evidence>
<dbReference type="EC" id="2.4.1.-" evidence="8"/>
<dbReference type="Proteomes" id="UP001283361">
    <property type="component" value="Unassembled WGS sequence"/>
</dbReference>
<keyword evidence="10" id="KW-1185">Reference proteome</keyword>
<dbReference type="AlphaFoldDB" id="A0AAE0YZM7"/>
<dbReference type="PANTHER" id="PTHR21461:SF69">
    <property type="entry name" value="GLYCOSYLTRANSFERASE FAMILY 92 PROTEIN"/>
    <property type="match status" value="1"/>
</dbReference>
<organism evidence="9 10">
    <name type="scientific">Elysia crispata</name>
    <name type="common">lettuce slug</name>
    <dbReference type="NCBI Taxonomy" id="231223"/>
    <lineage>
        <taxon>Eukaryota</taxon>
        <taxon>Metazoa</taxon>
        <taxon>Spiralia</taxon>
        <taxon>Lophotrochozoa</taxon>
        <taxon>Mollusca</taxon>
        <taxon>Gastropoda</taxon>
        <taxon>Heterobranchia</taxon>
        <taxon>Euthyneura</taxon>
        <taxon>Panpulmonata</taxon>
        <taxon>Sacoglossa</taxon>
        <taxon>Placobranchoidea</taxon>
        <taxon>Plakobranchidae</taxon>
        <taxon>Elysia</taxon>
    </lineage>
</organism>
<evidence type="ECO:0000256" key="3">
    <source>
        <dbReference type="ARBA" id="ARBA00022676"/>
    </source>
</evidence>
<evidence type="ECO:0000256" key="8">
    <source>
        <dbReference type="RuleBase" id="RU366017"/>
    </source>
</evidence>
<name>A0AAE0YZM7_9GAST</name>